<evidence type="ECO:0000313" key="15">
    <source>
        <dbReference type="Proteomes" id="UP000587527"/>
    </source>
</evidence>
<evidence type="ECO:0000256" key="4">
    <source>
        <dbReference type="ARBA" id="ARBA00022801"/>
    </source>
</evidence>
<evidence type="ECO:0000259" key="10">
    <source>
        <dbReference type="Pfam" id="PF00082"/>
    </source>
</evidence>
<dbReference type="Pfam" id="PF05922">
    <property type="entry name" value="Inhibitor_I9"/>
    <property type="match status" value="1"/>
</dbReference>
<feature type="domain" description="Inhibitor I9" evidence="12">
    <location>
        <begin position="110"/>
        <end position="145"/>
    </location>
</feature>
<dbReference type="Gene3D" id="2.60.40.2310">
    <property type="match status" value="1"/>
</dbReference>
<dbReference type="Proteomes" id="UP000587527">
    <property type="component" value="Unassembled WGS sequence"/>
</dbReference>
<feature type="active site" description="Charge relay system" evidence="6 7">
    <location>
        <position position="581"/>
    </location>
</feature>
<dbReference type="Pfam" id="PF02225">
    <property type="entry name" value="PA"/>
    <property type="match status" value="1"/>
</dbReference>
<dbReference type="InterPro" id="IPR045051">
    <property type="entry name" value="SBT"/>
</dbReference>
<gene>
    <name evidence="14" type="ORF">F4553_004527</name>
</gene>
<feature type="active site" description="Charge relay system" evidence="6 7">
    <location>
        <position position="255"/>
    </location>
</feature>
<evidence type="ECO:0000259" key="11">
    <source>
        <dbReference type="Pfam" id="PF02225"/>
    </source>
</evidence>
<dbReference type="Gene3D" id="3.50.30.30">
    <property type="match status" value="1"/>
</dbReference>
<dbReference type="AlphaFoldDB" id="A0A841BUM2"/>
<keyword evidence="4 7" id="KW-0378">Hydrolase</keyword>
<proteinExistence type="inferred from homology"/>
<dbReference type="PROSITE" id="PS00138">
    <property type="entry name" value="SUBTILASE_SER"/>
    <property type="match status" value="1"/>
</dbReference>
<feature type="signal peptide" evidence="9">
    <location>
        <begin position="1"/>
        <end position="33"/>
    </location>
</feature>
<dbReference type="Gene3D" id="3.40.50.200">
    <property type="entry name" value="Peptidase S8/S53 domain"/>
    <property type="match status" value="1"/>
</dbReference>
<keyword evidence="5 7" id="KW-0720">Serine protease</keyword>
<feature type="chain" id="PRO_5032534728" evidence="9">
    <location>
        <begin position="34"/>
        <end position="989"/>
    </location>
</feature>
<name>A0A841BUM2_9ACTN</name>
<dbReference type="InterPro" id="IPR010259">
    <property type="entry name" value="S8pro/Inhibitor_I9"/>
</dbReference>
<dbReference type="RefSeq" id="WP_312875309.1">
    <property type="nucleotide sequence ID" value="NZ_JACHMN010000002.1"/>
</dbReference>
<feature type="domain" description="Peptidase S8/S53" evidence="10">
    <location>
        <begin position="174"/>
        <end position="618"/>
    </location>
</feature>
<accession>A0A841BUM2</accession>
<protein>
    <submittedName>
        <fullName evidence="14">Subtilisin family serine protease</fullName>
    </submittedName>
</protein>
<keyword evidence="15" id="KW-1185">Reference proteome</keyword>
<dbReference type="InterPro" id="IPR023827">
    <property type="entry name" value="Peptidase_S8_Asp-AS"/>
</dbReference>
<dbReference type="InterPro" id="IPR041469">
    <property type="entry name" value="Subtilisin-like_FN3"/>
</dbReference>
<feature type="active site" description="Charge relay system" evidence="6 7">
    <location>
        <position position="183"/>
    </location>
</feature>
<evidence type="ECO:0000259" key="12">
    <source>
        <dbReference type="Pfam" id="PF05922"/>
    </source>
</evidence>
<dbReference type="Pfam" id="PF00082">
    <property type="entry name" value="Peptidase_S8"/>
    <property type="match status" value="1"/>
</dbReference>
<evidence type="ECO:0000256" key="6">
    <source>
        <dbReference type="PIRSR" id="PIRSR615500-1"/>
    </source>
</evidence>
<dbReference type="PROSITE" id="PS00136">
    <property type="entry name" value="SUBTILASE_ASP"/>
    <property type="match status" value="1"/>
</dbReference>
<dbReference type="InterPro" id="IPR015500">
    <property type="entry name" value="Peptidase_S8_subtilisin-rel"/>
</dbReference>
<evidence type="ECO:0000256" key="8">
    <source>
        <dbReference type="RuleBase" id="RU003355"/>
    </source>
</evidence>
<dbReference type="SUPFAM" id="SSF52743">
    <property type="entry name" value="Subtilisin-like"/>
    <property type="match status" value="1"/>
</dbReference>
<dbReference type="InterPro" id="IPR037045">
    <property type="entry name" value="S8pro/Inhibitor_I9_sf"/>
</dbReference>
<evidence type="ECO:0000259" key="13">
    <source>
        <dbReference type="Pfam" id="PF17766"/>
    </source>
</evidence>
<evidence type="ECO:0000256" key="5">
    <source>
        <dbReference type="ARBA" id="ARBA00022825"/>
    </source>
</evidence>
<evidence type="ECO:0000313" key="14">
    <source>
        <dbReference type="EMBL" id="MBB5871148.1"/>
    </source>
</evidence>
<dbReference type="InterPro" id="IPR003137">
    <property type="entry name" value="PA_domain"/>
</dbReference>
<evidence type="ECO:0000256" key="2">
    <source>
        <dbReference type="ARBA" id="ARBA00022670"/>
    </source>
</evidence>
<dbReference type="InterPro" id="IPR000209">
    <property type="entry name" value="Peptidase_S8/S53_dom"/>
</dbReference>
<evidence type="ECO:0000256" key="3">
    <source>
        <dbReference type="ARBA" id="ARBA00022729"/>
    </source>
</evidence>
<keyword evidence="3 9" id="KW-0732">Signal</keyword>
<dbReference type="PRINTS" id="PR00723">
    <property type="entry name" value="SUBTILISIN"/>
</dbReference>
<comment type="caution">
    <text evidence="14">The sequence shown here is derived from an EMBL/GenBank/DDBJ whole genome shotgun (WGS) entry which is preliminary data.</text>
</comment>
<comment type="similarity">
    <text evidence="1 7 8">Belongs to the peptidase S8 family.</text>
</comment>
<sequence>MRISRLAGKKSAMFALAALSTAFVAAGNGSAQAAPSGSAATKIYIVQTAGEPAGTYAGGVAGYAATKPAEGERFDNTSAAAKAYTGLLRTRHDNVLRSVGAADRKRGDLSTVLNGFVAELTDAQAAKLAKTSGVVKVWENEIRTVDTTATPRFLGLTGDNGVWKKKFGSTDNAGAGIIVGVIDSGIWPENAAFAPLPTPRWDQWLINAKWHGTCDPGAESPIACNNKLIGARYYAGYGNSVIDDEFVGPRDLSDHGTHTASTSAGNTDVPATINGGSVGSVSGIAPAARIAVYKVLWEKEDRTGASGTTAGIVQAINDAVADGVDVINYSISGSTDDIVGPDEAAFRNAAAAGVFVSTSAGNNGDNGPSTVAHNAPWTMTVAASTHDRGNQKTVTLGNGSSYTGVGVVPGAVASTGLVDSEFIPAAGQTAANARLCMPGSIDPALAAGKIVICTRGVNARVEKSAVVGAAGGVGTILVNPAVQSLNGDFHAVPTVHLGPVEGNAIKAYAAGAGASATASFSITDPTPVVAPTMAGFSSYGPAVAGGGDLLKPDITAPGVDIIAAVSPAEGGNNFDALSGTSMSAPHVSGIAALLMSKHPLWTPMIVKSAIMTTAYQTDNQGAPIQRPPTVANPLNYGAGHISPAASFDPGLVYTSGPKDWDAYACAIGQIPASGCASVPVIDPSDLNYPSIAVGDLTGSQKIKRTVTNVTLLPAIYKATAVAPPGFTVKVTPSTLVLLPLQSQAFTVEITRTTAAQHAWAFGSLTWNQTALGTHSVRSPIAVRPVPLAAPTELVTSGSGTTVKVKGGFAGTLTTTVAGLVPATITGGVLDPDGPDFNTNAPAASSRTAKVTITVPAGGLGRVGTYDADYMGGTDIDVFTYLAGTATTAGQSAGGTAQEIVTLGPGSYDIYYSLFDAAAPTTIKGHSFVLDGTAAGNFTATPASAPITVNGTVTLTVAWTGLTPGTRYLGTLSYGDGTSVVGSTIVTVNS</sequence>
<evidence type="ECO:0000256" key="9">
    <source>
        <dbReference type="SAM" id="SignalP"/>
    </source>
</evidence>
<dbReference type="GO" id="GO:0006508">
    <property type="term" value="P:proteolysis"/>
    <property type="evidence" value="ECO:0007669"/>
    <property type="project" value="UniProtKB-KW"/>
</dbReference>
<dbReference type="PROSITE" id="PS51892">
    <property type="entry name" value="SUBTILASE"/>
    <property type="match status" value="1"/>
</dbReference>
<dbReference type="CDD" id="cd02120">
    <property type="entry name" value="PA_subtilisin_like"/>
    <property type="match status" value="1"/>
</dbReference>
<evidence type="ECO:0000256" key="7">
    <source>
        <dbReference type="PROSITE-ProRule" id="PRU01240"/>
    </source>
</evidence>
<evidence type="ECO:0000256" key="1">
    <source>
        <dbReference type="ARBA" id="ARBA00011073"/>
    </source>
</evidence>
<dbReference type="GO" id="GO:0004252">
    <property type="term" value="F:serine-type endopeptidase activity"/>
    <property type="evidence" value="ECO:0007669"/>
    <property type="project" value="UniProtKB-UniRule"/>
</dbReference>
<feature type="domain" description="PA" evidence="11">
    <location>
        <begin position="444"/>
        <end position="505"/>
    </location>
</feature>
<dbReference type="Gene3D" id="3.30.70.80">
    <property type="entry name" value="Peptidase S8 propeptide/proteinase inhibitor I9"/>
    <property type="match status" value="1"/>
</dbReference>
<organism evidence="14 15">
    <name type="scientific">Allocatelliglobosispora scoriae</name>
    <dbReference type="NCBI Taxonomy" id="643052"/>
    <lineage>
        <taxon>Bacteria</taxon>
        <taxon>Bacillati</taxon>
        <taxon>Actinomycetota</taxon>
        <taxon>Actinomycetes</taxon>
        <taxon>Micromonosporales</taxon>
        <taxon>Micromonosporaceae</taxon>
        <taxon>Allocatelliglobosispora</taxon>
    </lineage>
</organism>
<keyword evidence="2 7" id="KW-0645">Protease</keyword>
<dbReference type="Pfam" id="PF17766">
    <property type="entry name" value="fn3_6"/>
    <property type="match status" value="1"/>
</dbReference>
<dbReference type="EMBL" id="JACHMN010000002">
    <property type="protein sequence ID" value="MBB5871148.1"/>
    <property type="molecule type" value="Genomic_DNA"/>
</dbReference>
<dbReference type="InterPro" id="IPR023828">
    <property type="entry name" value="Peptidase_S8_Ser-AS"/>
</dbReference>
<feature type="domain" description="Subtilisin-like protease fibronectin type-III" evidence="13">
    <location>
        <begin position="685"/>
        <end position="782"/>
    </location>
</feature>
<dbReference type="InterPro" id="IPR036852">
    <property type="entry name" value="Peptidase_S8/S53_dom_sf"/>
</dbReference>
<reference evidence="14 15" key="1">
    <citation type="submission" date="2020-08" db="EMBL/GenBank/DDBJ databases">
        <title>Sequencing the genomes of 1000 actinobacteria strains.</title>
        <authorList>
            <person name="Klenk H.-P."/>
        </authorList>
    </citation>
    <scope>NUCLEOTIDE SEQUENCE [LARGE SCALE GENOMIC DNA]</scope>
    <source>
        <strain evidence="14 15">DSM 45362</strain>
    </source>
</reference>
<dbReference type="PANTHER" id="PTHR10795">
    <property type="entry name" value="PROPROTEIN CONVERTASE SUBTILISIN/KEXIN"/>
    <property type="match status" value="1"/>
</dbReference>